<dbReference type="InterPro" id="IPR050188">
    <property type="entry name" value="RluA_PseudoU_synthase"/>
</dbReference>
<gene>
    <name evidence="10" type="ORF">BSL78_11271</name>
</gene>
<evidence type="ECO:0000256" key="8">
    <source>
        <dbReference type="SAM" id="MobiDB-lite"/>
    </source>
</evidence>
<dbReference type="Gene3D" id="3.30.2350.10">
    <property type="entry name" value="Pseudouridine synthase"/>
    <property type="match status" value="1"/>
</dbReference>
<dbReference type="InterPro" id="IPR018247">
    <property type="entry name" value="EF_Hand_1_Ca_BS"/>
</dbReference>
<comment type="similarity">
    <text evidence="3">Belongs to the pseudouridine synthase RluA family.</text>
</comment>
<dbReference type="GO" id="GO:0003723">
    <property type="term" value="F:RNA binding"/>
    <property type="evidence" value="ECO:0007669"/>
    <property type="project" value="InterPro"/>
</dbReference>
<evidence type="ECO:0000256" key="2">
    <source>
        <dbReference type="ARBA" id="ARBA00001896"/>
    </source>
</evidence>
<keyword evidence="4" id="KW-0413">Isomerase</keyword>
<protein>
    <recommendedName>
        <fullName evidence="6">Pseudouridylate synthase RPUSD4, mitochondrial</fullName>
    </recommendedName>
    <alternativeName>
        <fullName evidence="7">RNA pseudouridylate synthase domain-containing protein 4</fullName>
    </alternativeName>
</protein>
<dbReference type="InterPro" id="IPR020103">
    <property type="entry name" value="PsdUridine_synth_cat_dom_sf"/>
</dbReference>
<evidence type="ECO:0000256" key="6">
    <source>
        <dbReference type="ARBA" id="ARBA00039953"/>
    </source>
</evidence>
<accession>A0A2G8KV14</accession>
<evidence type="ECO:0000259" key="9">
    <source>
        <dbReference type="Pfam" id="PF00849"/>
    </source>
</evidence>
<dbReference type="PROSITE" id="PS01129">
    <property type="entry name" value="PSI_RLU"/>
    <property type="match status" value="1"/>
</dbReference>
<proteinExistence type="inferred from homology"/>
<feature type="compositionally biased region" description="Basic and acidic residues" evidence="8">
    <location>
        <begin position="54"/>
        <end position="64"/>
    </location>
</feature>
<evidence type="ECO:0000313" key="11">
    <source>
        <dbReference type="Proteomes" id="UP000230750"/>
    </source>
</evidence>
<comment type="catalytic activity">
    <reaction evidence="5">
        <text>a uridine in tRNA = a pseudouridine in tRNA</text>
        <dbReference type="Rhea" id="RHEA:54572"/>
        <dbReference type="Rhea" id="RHEA-COMP:13339"/>
        <dbReference type="Rhea" id="RHEA-COMP:13934"/>
        <dbReference type="ChEBI" id="CHEBI:65314"/>
        <dbReference type="ChEBI" id="CHEBI:65315"/>
    </reaction>
</comment>
<keyword evidence="11" id="KW-1185">Reference proteome</keyword>
<dbReference type="GO" id="GO:0009982">
    <property type="term" value="F:pseudouridine synthase activity"/>
    <property type="evidence" value="ECO:0007669"/>
    <property type="project" value="InterPro"/>
</dbReference>
<sequence>MKDQNGSKSVDKDDLVVDGETVGPVVPFHKKLMQDALREDSGVSSAARLAAKIRSQEREAERSRGTTGDSRNATRPDVTGKVKGHWGDVLNLGKLQPSTVATILKKSVIYDNGDVVVVNKPYGLPVHGGPGVTNNISALLPTLAHLLRSTQTVAMETPSLHLIHRLDKETTGVMMLARSAVTARQLHQQFFRREMQKKYWVVTVGVPDPCEGVIDIPLIDKEVAGKNRMTVNPEVGQQYADVLGPGKKRSRGLTAVTNFRVISENGTAALVELMPETGEFYRSRPFS</sequence>
<dbReference type="PANTHER" id="PTHR21600">
    <property type="entry name" value="MITOCHONDRIAL RNA PSEUDOURIDINE SYNTHASE"/>
    <property type="match status" value="1"/>
</dbReference>
<dbReference type="SUPFAM" id="SSF55120">
    <property type="entry name" value="Pseudouridine synthase"/>
    <property type="match status" value="1"/>
</dbReference>
<dbReference type="InterPro" id="IPR006145">
    <property type="entry name" value="PsdUridine_synth_RsuA/RluA"/>
</dbReference>
<dbReference type="GO" id="GO:0001522">
    <property type="term" value="P:pseudouridine synthesis"/>
    <property type="evidence" value="ECO:0007669"/>
    <property type="project" value="InterPro"/>
</dbReference>
<evidence type="ECO:0000313" key="10">
    <source>
        <dbReference type="EMBL" id="PIK51853.1"/>
    </source>
</evidence>
<evidence type="ECO:0000256" key="5">
    <source>
        <dbReference type="ARBA" id="ARBA00036943"/>
    </source>
</evidence>
<name>A0A2G8KV14_STIJA</name>
<dbReference type="AlphaFoldDB" id="A0A2G8KV14"/>
<organism evidence="10 11">
    <name type="scientific">Stichopus japonicus</name>
    <name type="common">Sea cucumber</name>
    <dbReference type="NCBI Taxonomy" id="307972"/>
    <lineage>
        <taxon>Eukaryota</taxon>
        <taxon>Metazoa</taxon>
        <taxon>Echinodermata</taxon>
        <taxon>Eleutherozoa</taxon>
        <taxon>Echinozoa</taxon>
        <taxon>Holothuroidea</taxon>
        <taxon>Aspidochirotacea</taxon>
        <taxon>Aspidochirotida</taxon>
        <taxon>Stichopodidae</taxon>
        <taxon>Apostichopus</taxon>
    </lineage>
</organism>
<dbReference type="InterPro" id="IPR006224">
    <property type="entry name" value="PsdUridine_synth_RluA-like_CS"/>
</dbReference>
<dbReference type="Proteomes" id="UP000230750">
    <property type="component" value="Unassembled WGS sequence"/>
</dbReference>
<dbReference type="Pfam" id="PF00849">
    <property type="entry name" value="PseudoU_synth_2"/>
    <property type="match status" value="1"/>
</dbReference>
<evidence type="ECO:0000256" key="7">
    <source>
        <dbReference type="ARBA" id="ARBA00041563"/>
    </source>
</evidence>
<dbReference type="OrthoDB" id="418349at2759"/>
<comment type="caution">
    <text evidence="10">The sequence shown here is derived from an EMBL/GenBank/DDBJ whole genome shotgun (WGS) entry which is preliminary data.</text>
</comment>
<reference evidence="10 11" key="1">
    <citation type="journal article" date="2017" name="PLoS Biol.">
        <title>The sea cucumber genome provides insights into morphological evolution and visceral regeneration.</title>
        <authorList>
            <person name="Zhang X."/>
            <person name="Sun L."/>
            <person name="Yuan J."/>
            <person name="Sun Y."/>
            <person name="Gao Y."/>
            <person name="Zhang L."/>
            <person name="Li S."/>
            <person name="Dai H."/>
            <person name="Hamel J.F."/>
            <person name="Liu C."/>
            <person name="Yu Y."/>
            <person name="Liu S."/>
            <person name="Lin W."/>
            <person name="Guo K."/>
            <person name="Jin S."/>
            <person name="Xu P."/>
            <person name="Storey K.B."/>
            <person name="Huan P."/>
            <person name="Zhang T."/>
            <person name="Zhou Y."/>
            <person name="Zhang J."/>
            <person name="Lin C."/>
            <person name="Li X."/>
            <person name="Xing L."/>
            <person name="Huo D."/>
            <person name="Sun M."/>
            <person name="Wang L."/>
            <person name="Mercier A."/>
            <person name="Li F."/>
            <person name="Yang H."/>
            <person name="Xiang J."/>
        </authorList>
    </citation>
    <scope>NUCLEOTIDE SEQUENCE [LARGE SCALE GENOMIC DNA]</scope>
    <source>
        <strain evidence="10">Shaxun</strain>
        <tissue evidence="10">Muscle</tissue>
    </source>
</reference>
<evidence type="ECO:0000256" key="4">
    <source>
        <dbReference type="ARBA" id="ARBA00023235"/>
    </source>
</evidence>
<comment type="catalytic activity">
    <reaction evidence="2">
        <text>uridine in 5S rRNA = pseudouridine in 5S rRNA</text>
        <dbReference type="Rhea" id="RHEA:47036"/>
        <dbReference type="Rhea" id="RHEA-COMP:11730"/>
        <dbReference type="Rhea" id="RHEA-COMP:11731"/>
        <dbReference type="ChEBI" id="CHEBI:65314"/>
        <dbReference type="ChEBI" id="CHEBI:65315"/>
    </reaction>
</comment>
<dbReference type="PROSITE" id="PS00018">
    <property type="entry name" value="EF_HAND_1"/>
    <property type="match status" value="1"/>
</dbReference>
<feature type="domain" description="Pseudouridine synthase RsuA/RluA-like" evidence="9">
    <location>
        <begin position="114"/>
        <end position="278"/>
    </location>
</feature>
<dbReference type="STRING" id="307972.A0A2G8KV14"/>
<dbReference type="EMBL" id="MRZV01000354">
    <property type="protein sequence ID" value="PIK51853.1"/>
    <property type="molecule type" value="Genomic_DNA"/>
</dbReference>
<dbReference type="CDD" id="cd02869">
    <property type="entry name" value="PseudoU_synth_RluA_like"/>
    <property type="match status" value="1"/>
</dbReference>
<evidence type="ECO:0000256" key="3">
    <source>
        <dbReference type="ARBA" id="ARBA00010876"/>
    </source>
</evidence>
<dbReference type="PANTHER" id="PTHR21600:SF83">
    <property type="entry name" value="PSEUDOURIDYLATE SYNTHASE RPUSD4, MITOCHONDRIAL"/>
    <property type="match status" value="1"/>
</dbReference>
<evidence type="ECO:0000256" key="1">
    <source>
        <dbReference type="ARBA" id="ARBA00001166"/>
    </source>
</evidence>
<feature type="region of interest" description="Disordered" evidence="8">
    <location>
        <begin position="38"/>
        <end position="80"/>
    </location>
</feature>
<comment type="catalytic activity">
    <reaction evidence="1">
        <text>a uridine in mRNA = a pseudouridine in mRNA</text>
        <dbReference type="Rhea" id="RHEA:56644"/>
        <dbReference type="Rhea" id="RHEA-COMP:14658"/>
        <dbReference type="Rhea" id="RHEA-COMP:14659"/>
        <dbReference type="ChEBI" id="CHEBI:65314"/>
        <dbReference type="ChEBI" id="CHEBI:65315"/>
    </reaction>
</comment>